<dbReference type="AlphaFoldDB" id="A0A3M0KBH8"/>
<evidence type="ECO:0000256" key="1">
    <source>
        <dbReference type="SAM" id="MobiDB-lite"/>
    </source>
</evidence>
<keyword evidence="3" id="KW-1185">Reference proteome</keyword>
<gene>
    <name evidence="2" type="ORF">DUI87_13240</name>
</gene>
<protein>
    <submittedName>
        <fullName evidence="2">Uncharacterized protein</fullName>
    </submittedName>
</protein>
<organism evidence="2 3">
    <name type="scientific">Hirundo rustica rustica</name>
    <dbReference type="NCBI Taxonomy" id="333673"/>
    <lineage>
        <taxon>Eukaryota</taxon>
        <taxon>Metazoa</taxon>
        <taxon>Chordata</taxon>
        <taxon>Craniata</taxon>
        <taxon>Vertebrata</taxon>
        <taxon>Euteleostomi</taxon>
        <taxon>Archelosauria</taxon>
        <taxon>Archosauria</taxon>
        <taxon>Dinosauria</taxon>
        <taxon>Saurischia</taxon>
        <taxon>Theropoda</taxon>
        <taxon>Coelurosauria</taxon>
        <taxon>Aves</taxon>
        <taxon>Neognathae</taxon>
        <taxon>Neoaves</taxon>
        <taxon>Telluraves</taxon>
        <taxon>Australaves</taxon>
        <taxon>Passeriformes</taxon>
        <taxon>Sylvioidea</taxon>
        <taxon>Hirundinidae</taxon>
        <taxon>Hirundo</taxon>
    </lineage>
</organism>
<sequence>MANRHEQEASYLKSKREGEKGRGIEGNRKIHWRKGEEKRQETESDTAIVLWRQVWTPLTTTIQTGLCTLRLADSQENMISSLGASDVCPKTQRTNDWVTSMALSDLLQIRQHNSARFFLVPVVANFIHSGFYI</sequence>
<dbReference type="EMBL" id="QRBI01000112">
    <property type="protein sequence ID" value="RMC10435.1"/>
    <property type="molecule type" value="Genomic_DNA"/>
</dbReference>
<accession>A0A3M0KBH8</accession>
<feature type="region of interest" description="Disordered" evidence="1">
    <location>
        <begin position="1"/>
        <end position="40"/>
    </location>
</feature>
<evidence type="ECO:0000313" key="3">
    <source>
        <dbReference type="Proteomes" id="UP000269221"/>
    </source>
</evidence>
<name>A0A3M0KBH8_HIRRU</name>
<comment type="caution">
    <text evidence="2">The sequence shown here is derived from an EMBL/GenBank/DDBJ whole genome shotgun (WGS) entry which is preliminary data.</text>
</comment>
<dbReference type="Proteomes" id="UP000269221">
    <property type="component" value="Unassembled WGS sequence"/>
</dbReference>
<reference evidence="2 3" key="1">
    <citation type="submission" date="2018-07" db="EMBL/GenBank/DDBJ databases">
        <title>A high quality draft genome assembly of the barn swallow (H. rustica rustica).</title>
        <authorList>
            <person name="Formenti G."/>
            <person name="Chiara M."/>
            <person name="Poveda L."/>
            <person name="Francoijs K.-J."/>
            <person name="Bonisoli-Alquati A."/>
            <person name="Canova L."/>
            <person name="Gianfranceschi L."/>
            <person name="Horner D.S."/>
            <person name="Saino N."/>
        </authorList>
    </citation>
    <scope>NUCLEOTIDE SEQUENCE [LARGE SCALE GENOMIC DNA]</scope>
    <source>
        <strain evidence="2">Chelidonia</strain>
        <tissue evidence="2">Blood</tissue>
    </source>
</reference>
<proteinExistence type="predicted"/>
<evidence type="ECO:0000313" key="2">
    <source>
        <dbReference type="EMBL" id="RMC10435.1"/>
    </source>
</evidence>